<feature type="region of interest" description="Disordered" evidence="1">
    <location>
        <begin position="138"/>
        <end position="213"/>
    </location>
</feature>
<sequence>MVPSVATSSTTITQQPTHDPELVAELLKGPPEDFDFRAELTQGSREWVAANAPHLLDLVDDGTLLVVPRRHDYVERRSDGYTEPRVVLLVGTAHVSRRSQLDVDRVIRAVRPDSVVVELCKSRSAALAAQPLALVEQQQQQQQQQQHQQQNEAARSSGSGSDTDDGADRKASGLGTSTSSTSSSGTSGTSGSGTSTSTSTSGTSSSGNSASAPPGAYINPMNLGGGGGSAGGGAGFAGAVARSVSLGGQSALLLRVLLAGLAKRTAGSLGVAGGGEFAAAQAAADAVGAQVVLGDRPVEITLSRAWAALGPLTRRAALCADLLKGAVGSPQQALSEELVERLKSDDAVSAFFKQLSSSYPELVAPLITERDLYLAWSLKRSKAVCGTGTVVGVVGRGHLRGVAHALLRDRGGAGLRFSDLVEGRNSRRVRRRAAAEGAARLAAELALGAGAYVAWLAYNGEL</sequence>
<dbReference type="InterPro" id="IPR046345">
    <property type="entry name" value="TraB_PrgY-like"/>
</dbReference>
<dbReference type="KEGG" id="cre:CHLRE_16g677800v5"/>
<dbReference type="InterPro" id="IPR002816">
    <property type="entry name" value="TraB/PrgY/GumN_fam"/>
</dbReference>
<name>A0A2K3CVA3_CHLRE</name>
<evidence type="ECO:0000313" key="3">
    <source>
        <dbReference type="Proteomes" id="UP000006906"/>
    </source>
</evidence>
<evidence type="ECO:0008006" key="4">
    <source>
        <dbReference type="Google" id="ProtNLM"/>
    </source>
</evidence>
<dbReference type="Gramene" id="PNW72207">
    <property type="protein sequence ID" value="PNW72207"/>
    <property type="gene ID" value="CHLRE_16g677800v5"/>
</dbReference>
<dbReference type="GeneID" id="66056687"/>
<reference evidence="2 3" key="1">
    <citation type="journal article" date="2007" name="Science">
        <title>The Chlamydomonas genome reveals the evolution of key animal and plant functions.</title>
        <authorList>
            <person name="Merchant S.S."/>
            <person name="Prochnik S.E."/>
            <person name="Vallon O."/>
            <person name="Harris E.H."/>
            <person name="Karpowicz S.J."/>
            <person name="Witman G.B."/>
            <person name="Terry A."/>
            <person name="Salamov A."/>
            <person name="Fritz-Laylin L.K."/>
            <person name="Marechal-Drouard L."/>
            <person name="Marshall W.F."/>
            <person name="Qu L.H."/>
            <person name="Nelson D.R."/>
            <person name="Sanderfoot A.A."/>
            <person name="Spalding M.H."/>
            <person name="Kapitonov V.V."/>
            <person name="Ren Q."/>
            <person name="Ferris P."/>
            <person name="Lindquist E."/>
            <person name="Shapiro H."/>
            <person name="Lucas S.M."/>
            <person name="Grimwood J."/>
            <person name="Schmutz J."/>
            <person name="Cardol P."/>
            <person name="Cerutti H."/>
            <person name="Chanfreau G."/>
            <person name="Chen C.L."/>
            <person name="Cognat V."/>
            <person name="Croft M.T."/>
            <person name="Dent R."/>
            <person name="Dutcher S."/>
            <person name="Fernandez E."/>
            <person name="Fukuzawa H."/>
            <person name="Gonzalez-Ballester D."/>
            <person name="Gonzalez-Halphen D."/>
            <person name="Hallmann A."/>
            <person name="Hanikenne M."/>
            <person name="Hippler M."/>
            <person name="Inwood W."/>
            <person name="Jabbari K."/>
            <person name="Kalanon M."/>
            <person name="Kuras R."/>
            <person name="Lefebvre P.A."/>
            <person name="Lemaire S.D."/>
            <person name="Lobanov A.V."/>
            <person name="Lohr M."/>
            <person name="Manuell A."/>
            <person name="Meier I."/>
            <person name="Mets L."/>
            <person name="Mittag M."/>
            <person name="Mittelmeier T."/>
            <person name="Moroney J.V."/>
            <person name="Moseley J."/>
            <person name="Napoli C."/>
            <person name="Nedelcu A.M."/>
            <person name="Niyogi K."/>
            <person name="Novoselov S.V."/>
            <person name="Paulsen I.T."/>
            <person name="Pazour G."/>
            <person name="Purton S."/>
            <person name="Ral J.P."/>
            <person name="Riano-Pachon D.M."/>
            <person name="Riekhof W."/>
            <person name="Rymarquis L."/>
            <person name="Schroda M."/>
            <person name="Stern D."/>
            <person name="Umen J."/>
            <person name="Willows R."/>
            <person name="Wilson N."/>
            <person name="Zimmer S.L."/>
            <person name="Allmer J."/>
            <person name="Balk J."/>
            <person name="Bisova K."/>
            <person name="Chen C.J."/>
            <person name="Elias M."/>
            <person name="Gendler K."/>
            <person name="Hauser C."/>
            <person name="Lamb M.R."/>
            <person name="Ledford H."/>
            <person name="Long J.C."/>
            <person name="Minagawa J."/>
            <person name="Page M.D."/>
            <person name="Pan J."/>
            <person name="Pootakham W."/>
            <person name="Roje S."/>
            <person name="Rose A."/>
            <person name="Stahlberg E."/>
            <person name="Terauchi A.M."/>
            <person name="Yang P."/>
            <person name="Ball S."/>
            <person name="Bowler C."/>
            <person name="Dieckmann C.L."/>
            <person name="Gladyshev V.N."/>
            <person name="Green P."/>
            <person name="Jorgensen R."/>
            <person name="Mayfield S."/>
            <person name="Mueller-Roeber B."/>
            <person name="Rajamani S."/>
            <person name="Sayre R.T."/>
            <person name="Brokstein P."/>
            <person name="Dubchak I."/>
            <person name="Goodstein D."/>
            <person name="Hornick L."/>
            <person name="Huang Y.W."/>
            <person name="Jhaveri J."/>
            <person name="Luo Y."/>
            <person name="Martinez D."/>
            <person name="Ngau W.C."/>
            <person name="Otillar B."/>
            <person name="Poliakov A."/>
            <person name="Porter A."/>
            <person name="Szajkowski L."/>
            <person name="Werner G."/>
            <person name="Zhou K."/>
            <person name="Grigoriev I.V."/>
            <person name="Rokhsar D.S."/>
            <person name="Grossman A.R."/>
        </authorList>
    </citation>
    <scope>NUCLEOTIDE SEQUENCE [LARGE SCALE GENOMIC DNA]</scope>
    <source>
        <strain evidence="3">CC-503</strain>
    </source>
</reference>
<evidence type="ECO:0000313" key="2">
    <source>
        <dbReference type="EMBL" id="PNW72207.1"/>
    </source>
</evidence>
<dbReference type="InParanoid" id="A0A2K3CVA3"/>
<gene>
    <name evidence="2" type="ORF">CHLRE_16g677800v5</name>
</gene>
<dbReference type="Pfam" id="PF01963">
    <property type="entry name" value="TraB_PrgY_gumN"/>
    <property type="match status" value="2"/>
</dbReference>
<accession>A0A2K3CVA3</accession>
<dbReference type="FunCoup" id="A0A2K3CVA3">
    <property type="interactions" value="133"/>
</dbReference>
<feature type="compositionally biased region" description="Low complexity" evidence="1">
    <location>
        <begin position="172"/>
        <end position="207"/>
    </location>
</feature>
<keyword evidence="3" id="KW-1185">Reference proteome</keyword>
<dbReference type="RefSeq" id="XP_042916066.1">
    <property type="nucleotide sequence ID" value="XM_043071339.1"/>
</dbReference>
<proteinExistence type="predicted"/>
<protein>
    <recommendedName>
        <fullName evidence="4">TraB domain-containing protein</fullName>
    </recommendedName>
</protein>
<evidence type="ECO:0000256" key="1">
    <source>
        <dbReference type="SAM" id="MobiDB-lite"/>
    </source>
</evidence>
<feature type="region of interest" description="Disordered" evidence="1">
    <location>
        <begin position="1"/>
        <end position="20"/>
    </location>
</feature>
<feature type="compositionally biased region" description="Low complexity" evidence="1">
    <location>
        <begin position="138"/>
        <end position="161"/>
    </location>
</feature>
<dbReference type="OMA" id="VANWFRT"/>
<organism evidence="2 3">
    <name type="scientific">Chlamydomonas reinhardtii</name>
    <name type="common">Chlamydomonas smithii</name>
    <dbReference type="NCBI Taxonomy" id="3055"/>
    <lineage>
        <taxon>Eukaryota</taxon>
        <taxon>Viridiplantae</taxon>
        <taxon>Chlorophyta</taxon>
        <taxon>core chlorophytes</taxon>
        <taxon>Chlorophyceae</taxon>
        <taxon>CS clade</taxon>
        <taxon>Chlamydomonadales</taxon>
        <taxon>Chlamydomonadaceae</taxon>
        <taxon>Chlamydomonas</taxon>
    </lineage>
</organism>
<dbReference type="AlphaFoldDB" id="A0A2K3CVA3"/>
<dbReference type="STRING" id="3055.A0A2K3CVA3"/>
<dbReference type="Proteomes" id="UP000006906">
    <property type="component" value="Chromosome 16"/>
</dbReference>
<dbReference type="PANTHER" id="PTHR21530">
    <property type="entry name" value="PHEROMONE SHUTDOWN PROTEIN"/>
    <property type="match status" value="1"/>
</dbReference>
<dbReference type="PANTHER" id="PTHR21530:SF0">
    <property type="entry name" value="TRAB FAMILY PROTEIN"/>
    <property type="match status" value="1"/>
</dbReference>
<dbReference type="OrthoDB" id="48306at2759"/>
<feature type="compositionally biased region" description="Polar residues" evidence="1">
    <location>
        <begin position="1"/>
        <end position="17"/>
    </location>
</feature>
<dbReference type="EMBL" id="CM008977">
    <property type="protein sequence ID" value="PNW72207.1"/>
    <property type="molecule type" value="Genomic_DNA"/>
</dbReference>